<keyword evidence="2" id="KW-1185">Reference proteome</keyword>
<reference evidence="1 2" key="1">
    <citation type="submission" date="2023-10" db="EMBL/GenBank/DDBJ databases">
        <title>A novel Glycoside Hydrolase 43-Like Enzyme from Clostrdium boliviensis is an Endo-xylanase, and a Candidate for Xylooligosaccharides Production from Different Xylan Substrates.</title>
        <authorList>
            <person name="Alvarez M.T."/>
            <person name="Rocabado-Villegas L.R."/>
            <person name="Salas-Veizaga D.M."/>
            <person name="Linares-Pasten J.A."/>
            <person name="Gudmundsdottir E.E."/>
            <person name="Hreggvidsson G.O."/>
            <person name="Adlercreutz P."/>
            <person name="Nordberg Karlsson E."/>
        </authorList>
    </citation>
    <scope>NUCLEOTIDE SEQUENCE [LARGE SCALE GENOMIC DNA]</scope>
    <source>
        <strain evidence="1 2">E-1</strain>
    </source>
</reference>
<sequence length="164" mass="18080">MENGNDGKEFICSAHNNGNGIIVFNDTALLPGKNCFVVKSVEAEEGADCAEDCATFERAAEKEMSYRLPDSGAGKAVRNWFLKEDDLIREGFFSLKDSAYDITQNQEAMKALSKFAPVTAEKIIKDDGIPLGLALMSIVSRDKDNNPDFKMVDLNSALNEIKKY</sequence>
<evidence type="ECO:0000313" key="2">
    <source>
        <dbReference type="Proteomes" id="UP001276854"/>
    </source>
</evidence>
<proteinExistence type="predicted"/>
<protein>
    <recommendedName>
        <fullName evidence="3">Phage portal protein</fullName>
    </recommendedName>
</protein>
<dbReference type="EMBL" id="JAWONS010000026">
    <property type="protein sequence ID" value="MDW2796213.1"/>
    <property type="molecule type" value="Genomic_DNA"/>
</dbReference>
<comment type="caution">
    <text evidence="1">The sequence shown here is derived from an EMBL/GenBank/DDBJ whole genome shotgun (WGS) entry which is preliminary data.</text>
</comment>
<dbReference type="RefSeq" id="WP_318062489.1">
    <property type="nucleotide sequence ID" value="NZ_JAWONS010000026.1"/>
</dbReference>
<name>A0ABU4GGY5_9CLOT</name>
<dbReference type="Proteomes" id="UP001276854">
    <property type="component" value="Unassembled WGS sequence"/>
</dbReference>
<organism evidence="1 2">
    <name type="scientific">Clostridium boliviensis</name>
    <dbReference type="NCBI Taxonomy" id="318465"/>
    <lineage>
        <taxon>Bacteria</taxon>
        <taxon>Bacillati</taxon>
        <taxon>Bacillota</taxon>
        <taxon>Clostridia</taxon>
        <taxon>Eubacteriales</taxon>
        <taxon>Clostridiaceae</taxon>
        <taxon>Clostridium</taxon>
    </lineage>
</organism>
<gene>
    <name evidence="1" type="ORF">RZO55_01245</name>
</gene>
<accession>A0ABU4GGY5</accession>
<evidence type="ECO:0008006" key="3">
    <source>
        <dbReference type="Google" id="ProtNLM"/>
    </source>
</evidence>
<evidence type="ECO:0000313" key="1">
    <source>
        <dbReference type="EMBL" id="MDW2796213.1"/>
    </source>
</evidence>